<gene>
    <name evidence="2" type="ORF">DT065_12285</name>
</gene>
<keyword evidence="1" id="KW-0472">Membrane</keyword>
<keyword evidence="1" id="KW-0812">Transmembrane</keyword>
<sequence>MDLPSRIIKWVTGGLEALLGIPVLGGTLIISLVWIPLIAMLILHIVGLIFAAKENRQKTGHILGIIASAVGWIPGAGMVLHILSAIFLMIEAGKDR</sequence>
<proteinExistence type="predicted"/>
<protein>
    <submittedName>
        <fullName evidence="2">Uncharacterized protein</fullName>
    </submittedName>
</protein>
<dbReference type="OrthoDB" id="1925744at2"/>
<evidence type="ECO:0000256" key="1">
    <source>
        <dbReference type="SAM" id="Phobius"/>
    </source>
</evidence>
<keyword evidence="3" id="KW-1185">Reference proteome</keyword>
<feature type="transmembrane region" description="Helical" evidence="1">
    <location>
        <begin position="62"/>
        <end position="90"/>
    </location>
</feature>
<dbReference type="AlphaFoldDB" id="A0A345C0I0"/>
<accession>A0A345C0I0</accession>
<evidence type="ECO:0000313" key="3">
    <source>
        <dbReference type="Proteomes" id="UP000252100"/>
    </source>
</evidence>
<dbReference type="KEGG" id="rue:DT065_12285"/>
<name>A0A345C0I0_9BACI</name>
<keyword evidence="1" id="KW-1133">Transmembrane helix</keyword>
<organism evidence="2 3">
    <name type="scientific">Salicibibacter kimchii</name>
    <dbReference type="NCBI Taxonomy" id="2099786"/>
    <lineage>
        <taxon>Bacteria</taxon>
        <taxon>Bacillati</taxon>
        <taxon>Bacillota</taxon>
        <taxon>Bacilli</taxon>
        <taxon>Bacillales</taxon>
        <taxon>Bacillaceae</taxon>
        <taxon>Salicibibacter</taxon>
    </lineage>
</organism>
<evidence type="ECO:0000313" key="2">
    <source>
        <dbReference type="EMBL" id="AXF56711.1"/>
    </source>
</evidence>
<dbReference type="EMBL" id="CP031092">
    <property type="protein sequence ID" value="AXF56711.1"/>
    <property type="molecule type" value="Genomic_DNA"/>
</dbReference>
<reference evidence="2 3" key="1">
    <citation type="journal article" date="2018" name="J. Microbiol.">
        <title>Salicibibacter kimchii gen. nov., sp. nov., a moderately halophilic and alkalitolerant bacterium in the family Bacillaceae, isolated from kimchi.</title>
        <authorList>
            <person name="Jang J.Y."/>
            <person name="Oh Y.J."/>
            <person name="Lim S.K."/>
            <person name="Park H.K."/>
            <person name="Lee C."/>
            <person name="Kim J.Y."/>
            <person name="Lee M.A."/>
            <person name="Choi H.J."/>
        </authorList>
    </citation>
    <scope>NUCLEOTIDE SEQUENCE [LARGE SCALE GENOMIC DNA]</scope>
    <source>
        <strain evidence="2 3">NKC1-1</strain>
    </source>
</reference>
<dbReference type="RefSeq" id="WP_114373828.1">
    <property type="nucleotide sequence ID" value="NZ_CP031092.1"/>
</dbReference>
<feature type="transmembrane region" description="Helical" evidence="1">
    <location>
        <begin position="28"/>
        <end position="50"/>
    </location>
</feature>
<dbReference type="Proteomes" id="UP000252100">
    <property type="component" value="Chromosome"/>
</dbReference>